<dbReference type="InterPro" id="IPR002838">
    <property type="entry name" value="AIM24"/>
</dbReference>
<dbReference type="PANTHER" id="PTHR43657">
    <property type="entry name" value="TRYPTOPHAN RNA-BINDING ATTENUATOR PROTEIN-LIKE PROTEIN"/>
    <property type="match status" value="1"/>
</dbReference>
<dbReference type="InterPro" id="IPR016031">
    <property type="entry name" value="Trp_RNA-bd_attenuator-like_dom"/>
</dbReference>
<dbReference type="Gene3D" id="3.60.160.10">
    <property type="entry name" value="Mitochondrial biogenesis AIM24"/>
    <property type="match status" value="1"/>
</dbReference>
<dbReference type="Proteomes" id="UP000886724">
    <property type="component" value="Unassembled WGS sequence"/>
</dbReference>
<protein>
    <submittedName>
        <fullName evidence="1">TIGR00266 family protein</fullName>
    </submittedName>
</protein>
<sequence>MRYEIKGDNLPVVICHLQKGETMITDSGAMSWMDPVMKMETTSGGFGKAFGRMFSGETMFQNRYTAIDDGMIAFASSFPGSIKAINIDPDHEIIIQKSTFLASTQNIEMSVFFNKKIGTGFFGGEGFIMNKISGHGLVFLEIDGTAIEYDLLPGQQMIVDTGYLAMMDATCKMEIQSVKGVKNKLLGGEGFFNTIVTGPGKLVLQSMPISSVASVISPFIPTGGN</sequence>
<proteinExistence type="predicted"/>
<dbReference type="EMBL" id="DXET01000100">
    <property type="protein sequence ID" value="HIX81201.1"/>
    <property type="molecule type" value="Genomic_DNA"/>
</dbReference>
<dbReference type="NCBIfam" id="TIGR00266">
    <property type="entry name" value="TIGR00266 family protein"/>
    <property type="match status" value="1"/>
</dbReference>
<name>A0A9D1XLA9_9FIRM</name>
<dbReference type="PANTHER" id="PTHR43657:SF1">
    <property type="entry name" value="ALTERED INHERITANCE OF MITOCHONDRIA PROTEIN 24, MITOCHONDRIAL"/>
    <property type="match status" value="1"/>
</dbReference>
<gene>
    <name evidence="1" type="ORF">H9980_04415</name>
</gene>
<organism evidence="1 2">
    <name type="scientific">Candidatus Erysipelatoclostridium merdavium</name>
    <dbReference type="NCBI Taxonomy" id="2838566"/>
    <lineage>
        <taxon>Bacteria</taxon>
        <taxon>Bacillati</taxon>
        <taxon>Bacillota</taxon>
        <taxon>Erysipelotrichia</taxon>
        <taxon>Erysipelotrichales</taxon>
        <taxon>Erysipelotrichales incertae sedis</taxon>
    </lineage>
</organism>
<reference evidence="1" key="1">
    <citation type="journal article" date="2021" name="PeerJ">
        <title>Extensive microbial diversity within the chicken gut microbiome revealed by metagenomics and culture.</title>
        <authorList>
            <person name="Gilroy R."/>
            <person name="Ravi A."/>
            <person name="Getino M."/>
            <person name="Pursley I."/>
            <person name="Horton D.L."/>
            <person name="Alikhan N.F."/>
            <person name="Baker D."/>
            <person name="Gharbi K."/>
            <person name="Hall N."/>
            <person name="Watson M."/>
            <person name="Adriaenssens E.M."/>
            <person name="Foster-Nyarko E."/>
            <person name="Jarju S."/>
            <person name="Secka A."/>
            <person name="Antonio M."/>
            <person name="Oren A."/>
            <person name="Chaudhuri R.R."/>
            <person name="La Ragione R."/>
            <person name="Hildebrand F."/>
            <person name="Pallen M.J."/>
        </authorList>
    </citation>
    <scope>NUCLEOTIDE SEQUENCE</scope>
    <source>
        <strain evidence="1">ChiGjej1B1-14440</strain>
    </source>
</reference>
<accession>A0A9D1XLA9</accession>
<dbReference type="SUPFAM" id="SSF51219">
    <property type="entry name" value="TRAP-like"/>
    <property type="match status" value="1"/>
</dbReference>
<dbReference type="InterPro" id="IPR036983">
    <property type="entry name" value="AIM24_sf"/>
</dbReference>
<dbReference type="AlphaFoldDB" id="A0A9D1XLA9"/>
<comment type="caution">
    <text evidence="1">The sequence shown here is derived from an EMBL/GenBank/DDBJ whole genome shotgun (WGS) entry which is preliminary data.</text>
</comment>
<evidence type="ECO:0000313" key="1">
    <source>
        <dbReference type="EMBL" id="HIX81201.1"/>
    </source>
</evidence>
<dbReference type="Pfam" id="PF01987">
    <property type="entry name" value="AIM24"/>
    <property type="match status" value="1"/>
</dbReference>
<evidence type="ECO:0000313" key="2">
    <source>
        <dbReference type="Proteomes" id="UP000886724"/>
    </source>
</evidence>
<reference evidence="1" key="2">
    <citation type="submission" date="2021-04" db="EMBL/GenBank/DDBJ databases">
        <authorList>
            <person name="Gilroy R."/>
        </authorList>
    </citation>
    <scope>NUCLEOTIDE SEQUENCE</scope>
    <source>
        <strain evidence="1">ChiGjej1B1-14440</strain>
    </source>
</reference>